<comment type="caution">
    <text evidence="2">The sequence shown here is derived from an EMBL/GenBank/DDBJ whole genome shotgun (WGS) entry which is preliminary data.</text>
</comment>
<evidence type="ECO:0000256" key="1">
    <source>
        <dbReference type="SAM" id="Phobius"/>
    </source>
</evidence>
<dbReference type="AlphaFoldDB" id="A0A225DAH2"/>
<keyword evidence="1" id="KW-0812">Transmembrane</keyword>
<dbReference type="Proteomes" id="UP000214646">
    <property type="component" value="Unassembled WGS sequence"/>
</dbReference>
<sequence length="58" mass="6558">MRSNNDDYDLGREIERSRLIRGEYGTVFENHGIAYAIFGGIVVVSIILCVLLNDLGIW</sequence>
<evidence type="ECO:0000313" key="3">
    <source>
        <dbReference type="Proteomes" id="UP000214646"/>
    </source>
</evidence>
<keyword evidence="3" id="KW-1185">Reference proteome</keyword>
<keyword evidence="1" id="KW-0472">Membrane</keyword>
<feature type="transmembrane region" description="Helical" evidence="1">
    <location>
        <begin position="33"/>
        <end position="52"/>
    </location>
</feature>
<evidence type="ECO:0000313" key="2">
    <source>
        <dbReference type="EMBL" id="OWK34129.1"/>
    </source>
</evidence>
<proteinExistence type="predicted"/>
<reference evidence="3" key="1">
    <citation type="submission" date="2017-06" db="EMBL/GenBank/DDBJ databases">
        <title>Genome analysis of Fimbriiglobus ruber SP5, the first member of the order Planctomycetales with confirmed chitinolytic capability.</title>
        <authorList>
            <person name="Ravin N.V."/>
            <person name="Rakitin A.L."/>
            <person name="Ivanova A.A."/>
            <person name="Beletsky A.V."/>
            <person name="Kulichevskaya I.S."/>
            <person name="Mardanov A.V."/>
            <person name="Dedysh S.N."/>
        </authorList>
    </citation>
    <scope>NUCLEOTIDE SEQUENCE [LARGE SCALE GENOMIC DNA]</scope>
    <source>
        <strain evidence="3">SP5</strain>
    </source>
</reference>
<accession>A0A225DAH2</accession>
<name>A0A225DAH2_9BACT</name>
<organism evidence="2 3">
    <name type="scientific">Fimbriiglobus ruber</name>
    <dbReference type="NCBI Taxonomy" id="1908690"/>
    <lineage>
        <taxon>Bacteria</taxon>
        <taxon>Pseudomonadati</taxon>
        <taxon>Planctomycetota</taxon>
        <taxon>Planctomycetia</taxon>
        <taxon>Gemmatales</taxon>
        <taxon>Gemmataceae</taxon>
        <taxon>Fimbriiglobus</taxon>
    </lineage>
</organism>
<keyword evidence="1" id="KW-1133">Transmembrane helix</keyword>
<protein>
    <submittedName>
        <fullName evidence="2">Uncharacterized protein</fullName>
    </submittedName>
</protein>
<gene>
    <name evidence="2" type="ORF">FRUB_10100</name>
</gene>
<dbReference type="EMBL" id="NIDE01000020">
    <property type="protein sequence ID" value="OWK34129.1"/>
    <property type="molecule type" value="Genomic_DNA"/>
</dbReference>
<dbReference type="RefSeq" id="WP_161968098.1">
    <property type="nucleotide sequence ID" value="NZ_NIDE01000020.1"/>
</dbReference>